<evidence type="ECO:0000256" key="6">
    <source>
        <dbReference type="ARBA" id="ARBA00022801"/>
    </source>
</evidence>
<feature type="signal peptide" evidence="11">
    <location>
        <begin position="1"/>
        <end position="19"/>
    </location>
</feature>
<accession>A0ABV5WK40</accession>
<dbReference type="InterPro" id="IPR003137">
    <property type="entry name" value="PA_domain"/>
</dbReference>
<keyword evidence="15" id="KW-1185">Reference proteome</keyword>
<evidence type="ECO:0000256" key="7">
    <source>
        <dbReference type="ARBA" id="ARBA00022825"/>
    </source>
</evidence>
<feature type="active site" description="Charge relay system" evidence="8">
    <location>
        <position position="178"/>
    </location>
</feature>
<dbReference type="PROSITE" id="PS51892">
    <property type="entry name" value="SUBTILASE"/>
    <property type="match status" value="1"/>
</dbReference>
<keyword evidence="4 8" id="KW-0645">Protease</keyword>
<evidence type="ECO:0000256" key="1">
    <source>
        <dbReference type="ARBA" id="ARBA00011073"/>
    </source>
</evidence>
<dbReference type="SUPFAM" id="SSF52025">
    <property type="entry name" value="PA domain"/>
    <property type="match status" value="1"/>
</dbReference>
<dbReference type="SUPFAM" id="SSF52743">
    <property type="entry name" value="Subtilisin-like"/>
    <property type="match status" value="1"/>
</dbReference>
<dbReference type="InterPro" id="IPR023828">
    <property type="entry name" value="Peptidase_S8_Ser-AS"/>
</dbReference>
<dbReference type="RefSeq" id="WP_379951252.1">
    <property type="nucleotide sequence ID" value="NZ_JBHMAF010000180.1"/>
</dbReference>
<dbReference type="InterPro" id="IPR036852">
    <property type="entry name" value="Peptidase_S8/S53_dom_sf"/>
</dbReference>
<feature type="active site" description="Charge relay system" evidence="8">
    <location>
        <position position="140"/>
    </location>
</feature>
<dbReference type="Pfam" id="PF00082">
    <property type="entry name" value="Peptidase_S8"/>
    <property type="match status" value="1"/>
</dbReference>
<evidence type="ECO:0000256" key="5">
    <source>
        <dbReference type="ARBA" id="ARBA00022729"/>
    </source>
</evidence>
<dbReference type="Gene3D" id="3.40.50.200">
    <property type="entry name" value="Peptidase S8/S53 domain"/>
    <property type="match status" value="1"/>
</dbReference>
<comment type="similarity">
    <text evidence="1 8 9">Belongs to the peptidase S8 family.</text>
</comment>
<dbReference type="Pfam" id="PF02225">
    <property type="entry name" value="PA"/>
    <property type="match status" value="1"/>
</dbReference>
<keyword evidence="2" id="KW-0134">Cell wall</keyword>
<evidence type="ECO:0000313" key="15">
    <source>
        <dbReference type="Proteomes" id="UP001589609"/>
    </source>
</evidence>
<dbReference type="PROSITE" id="PS00136">
    <property type="entry name" value="SUBTILASE_ASP"/>
    <property type="match status" value="1"/>
</dbReference>
<evidence type="ECO:0000256" key="11">
    <source>
        <dbReference type="SAM" id="SignalP"/>
    </source>
</evidence>
<keyword evidence="7 8" id="KW-0720">Serine protease</keyword>
<evidence type="ECO:0000259" key="13">
    <source>
        <dbReference type="Pfam" id="PF02225"/>
    </source>
</evidence>
<dbReference type="InterPro" id="IPR034213">
    <property type="entry name" value="S8_Vpr-like"/>
</dbReference>
<dbReference type="InterPro" id="IPR022398">
    <property type="entry name" value="Peptidase_S8_His-AS"/>
</dbReference>
<evidence type="ECO:0000256" key="8">
    <source>
        <dbReference type="PROSITE-ProRule" id="PRU01240"/>
    </source>
</evidence>
<feature type="domain" description="PA" evidence="13">
    <location>
        <begin position="334"/>
        <end position="401"/>
    </location>
</feature>
<dbReference type="PRINTS" id="PR00723">
    <property type="entry name" value="SUBTILISIN"/>
</dbReference>
<dbReference type="EMBL" id="JBHMAF010000180">
    <property type="protein sequence ID" value="MFB9760995.1"/>
    <property type="molecule type" value="Genomic_DNA"/>
</dbReference>
<sequence>MLRVLLLGCLLLFATKAEATVFPNRPPVPSSYENEQEIAIVETAPERMKKVQQMIRREYPNIRVRCVYQTALSGLSVQGSRKELRNLAKIPGIARVTPVAVYKADITESVPFIGGAKVRGYFDASGRRLSGAGVRVGVIDTGLDYRHPDLRRSYAGGYDTVDNDSDPMESKTKEPTQHGSHVAGIIAANGKLRGIAPDAKILAYRALGPGGVGSTETVLNAIERAIKDRVDVLNLSLGNDVNGPDWPTSIALNYAARAGIIAVTASGNSGPSIWTIGSPGTATQAITVGASTPRLRIPYLHVAGREFRLAQLGGAKEWNLERTYEWVDAGLGKTADMKNARNKIVLVKRGELSFAEKVQNAQRAGAKAIIIYNNMPGSFGGMAEGAAIPAAAMSGRDGAWLRKQRDSLAGTVFHTEQDRLAGFSSRGPVTVTWGIKPDVVAPGVGITSTVPKGYMSLQGTSMAAPHVAGAAALLKQAHPNWTPEQVKAALMNTAKLLYKGKQPYHVYEQGAGRVQLEQALHPPFLIYPSSLSFGLIRSSQGHTIRKVAVTLDNQTEKVQKYVFEMPQARPGIQWRLPHTVYVKPHEKQRVVIGTELSAFTLREGVHEGYLRVRSGSTAAELPYLFFVEEPDYPRIMGFRFVKGDAPELYRYEMYLPGGADELGIVLYDPATFRYVDYIMYRQNVTSGRVREVISVKQSIKGTYKALIFAKKGKKEDIIEKTLQFQ</sequence>
<name>A0ABV5WK40_9BACI</name>
<dbReference type="CDD" id="cd02133">
    <property type="entry name" value="PA_C5a_like"/>
    <property type="match status" value="1"/>
</dbReference>
<evidence type="ECO:0000313" key="14">
    <source>
        <dbReference type="EMBL" id="MFB9760995.1"/>
    </source>
</evidence>
<evidence type="ECO:0000259" key="12">
    <source>
        <dbReference type="Pfam" id="PF00082"/>
    </source>
</evidence>
<keyword evidence="6 8" id="KW-0378">Hydrolase</keyword>
<dbReference type="PANTHER" id="PTHR43806:SF65">
    <property type="entry name" value="SERINE PROTEASE APRX"/>
    <property type="match status" value="1"/>
</dbReference>
<dbReference type="InterPro" id="IPR050131">
    <property type="entry name" value="Peptidase_S8_subtilisin-like"/>
</dbReference>
<feature type="region of interest" description="Disordered" evidence="10">
    <location>
        <begin position="156"/>
        <end position="179"/>
    </location>
</feature>
<reference evidence="14 15" key="1">
    <citation type="submission" date="2024-09" db="EMBL/GenBank/DDBJ databases">
        <authorList>
            <person name="Sun Q."/>
            <person name="Mori K."/>
        </authorList>
    </citation>
    <scope>NUCLEOTIDE SEQUENCE [LARGE SCALE GENOMIC DNA]</scope>
    <source>
        <strain evidence="14 15">JCM 11201</strain>
    </source>
</reference>
<dbReference type="CDD" id="cd07474">
    <property type="entry name" value="Peptidases_S8_subtilisin_Vpr-like"/>
    <property type="match status" value="1"/>
</dbReference>
<gene>
    <name evidence="14" type="ORF">ACFFMS_22230</name>
</gene>
<feature type="domain" description="Peptidase S8/S53" evidence="12">
    <location>
        <begin position="131"/>
        <end position="512"/>
    </location>
</feature>
<keyword evidence="3" id="KW-0964">Secreted</keyword>
<dbReference type="Proteomes" id="UP001589609">
    <property type="component" value="Unassembled WGS sequence"/>
</dbReference>
<keyword evidence="5 11" id="KW-0732">Signal</keyword>
<evidence type="ECO:0000256" key="4">
    <source>
        <dbReference type="ARBA" id="ARBA00022670"/>
    </source>
</evidence>
<dbReference type="InterPro" id="IPR046450">
    <property type="entry name" value="PA_dom_sf"/>
</dbReference>
<organism evidence="14 15">
    <name type="scientific">Ectobacillus funiculus</name>
    <dbReference type="NCBI Taxonomy" id="137993"/>
    <lineage>
        <taxon>Bacteria</taxon>
        <taxon>Bacillati</taxon>
        <taxon>Bacillota</taxon>
        <taxon>Bacilli</taxon>
        <taxon>Bacillales</taxon>
        <taxon>Bacillaceae</taxon>
        <taxon>Ectobacillus</taxon>
    </lineage>
</organism>
<dbReference type="InterPro" id="IPR000209">
    <property type="entry name" value="Peptidase_S8/S53_dom"/>
</dbReference>
<dbReference type="InterPro" id="IPR015500">
    <property type="entry name" value="Peptidase_S8_subtilisin-rel"/>
</dbReference>
<dbReference type="PANTHER" id="PTHR43806">
    <property type="entry name" value="PEPTIDASE S8"/>
    <property type="match status" value="1"/>
</dbReference>
<evidence type="ECO:0000256" key="9">
    <source>
        <dbReference type="RuleBase" id="RU003355"/>
    </source>
</evidence>
<feature type="active site" description="Charge relay system" evidence="8">
    <location>
        <position position="461"/>
    </location>
</feature>
<dbReference type="PROSITE" id="PS00138">
    <property type="entry name" value="SUBTILASE_SER"/>
    <property type="match status" value="1"/>
</dbReference>
<evidence type="ECO:0000256" key="3">
    <source>
        <dbReference type="ARBA" id="ARBA00022525"/>
    </source>
</evidence>
<feature type="chain" id="PRO_5045219094" evidence="11">
    <location>
        <begin position="20"/>
        <end position="725"/>
    </location>
</feature>
<dbReference type="InterPro" id="IPR023827">
    <property type="entry name" value="Peptidase_S8_Asp-AS"/>
</dbReference>
<dbReference type="Gene3D" id="3.50.30.30">
    <property type="match status" value="1"/>
</dbReference>
<comment type="caution">
    <text evidence="14">The sequence shown here is derived from an EMBL/GenBank/DDBJ whole genome shotgun (WGS) entry which is preliminary data.</text>
</comment>
<evidence type="ECO:0000256" key="2">
    <source>
        <dbReference type="ARBA" id="ARBA00022512"/>
    </source>
</evidence>
<dbReference type="PROSITE" id="PS00137">
    <property type="entry name" value="SUBTILASE_HIS"/>
    <property type="match status" value="1"/>
</dbReference>
<proteinExistence type="inferred from homology"/>
<protein>
    <submittedName>
        <fullName evidence="14">S8 family serine peptidase</fullName>
    </submittedName>
</protein>
<evidence type="ECO:0000256" key="10">
    <source>
        <dbReference type="SAM" id="MobiDB-lite"/>
    </source>
</evidence>